<keyword evidence="3" id="KW-0547">Nucleotide-binding</keyword>
<dbReference type="GO" id="GO:0016887">
    <property type="term" value="F:ATP hydrolysis activity"/>
    <property type="evidence" value="ECO:0007669"/>
    <property type="project" value="InterPro"/>
</dbReference>
<reference evidence="6" key="1">
    <citation type="journal article" date="2014" name="Int. J. Syst. Evol. Microbiol.">
        <title>Complete genome of a new Firmicutes species belonging to the dominant human colonic microbiota ('Ruminococcus bicirculans') reveals two chromosomes and a selective capacity to utilize plant glucans.</title>
        <authorList>
            <consortium name="NISC Comparative Sequencing Program"/>
            <person name="Wegmann U."/>
            <person name="Louis P."/>
            <person name="Goesmann A."/>
            <person name="Henrissat B."/>
            <person name="Duncan S.H."/>
            <person name="Flint H.J."/>
        </authorList>
    </citation>
    <scope>NUCLEOTIDE SEQUENCE</scope>
    <source>
        <strain evidence="6">CGMCC 1.15931</strain>
    </source>
</reference>
<dbReference type="SUPFAM" id="SSF52540">
    <property type="entry name" value="P-loop containing nucleoside triphosphate hydrolases"/>
    <property type="match status" value="1"/>
</dbReference>
<evidence type="ECO:0000259" key="5">
    <source>
        <dbReference type="PROSITE" id="PS50893"/>
    </source>
</evidence>
<dbReference type="PANTHER" id="PTHR42939">
    <property type="entry name" value="ABC TRANSPORTER ATP-BINDING PROTEIN ALBC-RELATED"/>
    <property type="match status" value="1"/>
</dbReference>
<keyword evidence="9" id="KW-1185">Reference proteome</keyword>
<dbReference type="SMART" id="SM00382">
    <property type="entry name" value="AAA"/>
    <property type="match status" value="1"/>
</dbReference>
<protein>
    <submittedName>
        <fullName evidence="6">ABC transporter</fullName>
    </submittedName>
    <submittedName>
        <fullName evidence="7">ATP-binding cassette domain-containing protein</fullName>
    </submittedName>
</protein>
<feature type="domain" description="ABC transporter" evidence="5">
    <location>
        <begin position="6"/>
        <end position="235"/>
    </location>
</feature>
<comment type="caution">
    <text evidence="7">The sequence shown here is derived from an EMBL/GenBank/DDBJ whole genome shotgun (WGS) entry which is preliminary data.</text>
</comment>
<reference evidence="7 8" key="3">
    <citation type="submission" date="2019-11" db="EMBL/GenBank/DDBJ databases">
        <title>Type strains purchased from KCTC, JCM and DSMZ.</title>
        <authorList>
            <person name="Lu H."/>
        </authorList>
    </citation>
    <scope>NUCLEOTIDE SEQUENCE [LARGE SCALE GENOMIC DNA]</scope>
    <source>
        <strain evidence="7 8">KCTC 52429</strain>
    </source>
</reference>
<dbReference type="Pfam" id="PF00005">
    <property type="entry name" value="ABC_tran"/>
    <property type="match status" value="1"/>
</dbReference>
<dbReference type="InterPro" id="IPR003593">
    <property type="entry name" value="AAA+_ATPase"/>
</dbReference>
<dbReference type="InterPro" id="IPR003439">
    <property type="entry name" value="ABC_transporter-like_ATP-bd"/>
</dbReference>
<dbReference type="PROSITE" id="PS00211">
    <property type="entry name" value="ABC_TRANSPORTER_1"/>
    <property type="match status" value="1"/>
</dbReference>
<dbReference type="Proteomes" id="UP000622638">
    <property type="component" value="Unassembled WGS sequence"/>
</dbReference>
<reference evidence="9" key="2">
    <citation type="journal article" date="2019" name="Int. J. Syst. Evol. Microbiol.">
        <title>The Global Catalogue of Microorganisms (GCM) 10K type strain sequencing project: providing services to taxonomists for standard genome sequencing and annotation.</title>
        <authorList>
            <consortium name="The Broad Institute Genomics Platform"/>
            <consortium name="The Broad Institute Genome Sequencing Center for Infectious Disease"/>
            <person name="Wu L."/>
            <person name="Ma J."/>
        </authorList>
    </citation>
    <scope>NUCLEOTIDE SEQUENCE [LARGE SCALE GENOMIC DNA]</scope>
    <source>
        <strain evidence="9">CGMCC 1.15931</strain>
    </source>
</reference>
<dbReference type="Proteomes" id="UP000430634">
    <property type="component" value="Unassembled WGS sequence"/>
</dbReference>
<dbReference type="GO" id="GO:0005524">
    <property type="term" value="F:ATP binding"/>
    <property type="evidence" value="ECO:0007669"/>
    <property type="project" value="UniProtKB-KW"/>
</dbReference>
<sequence>MTEVVVAINALKKTFGRQGVLRGVDWQLKKGQVVGLLGRNGAGKSTLLECMLGLRESDGGAVTLFGEPVHALSEASRARIGYVPQTADLFDWLTPVQMFDYFSALYPRWNDARVEGLMLRWGFHGEARNKPIGRLSGGEKQRLSIIRALAHEPELLVLDEPVASLDPVGRRDFLRELVGEVIDRDTTVVFSTHILSDLERVALDVAFLKDGRIGLQAPLDELLDGARRVTGTGAALDALCLEGEIRRERHADGAVSVVARLSPAELDSLRGMAAVRVEALNLEDLFVEVTR</sequence>
<evidence type="ECO:0000256" key="4">
    <source>
        <dbReference type="ARBA" id="ARBA00022840"/>
    </source>
</evidence>
<organism evidence="7 8">
    <name type="scientific">Pseudoduganella buxea</name>
    <dbReference type="NCBI Taxonomy" id="1949069"/>
    <lineage>
        <taxon>Bacteria</taxon>
        <taxon>Pseudomonadati</taxon>
        <taxon>Pseudomonadota</taxon>
        <taxon>Betaproteobacteria</taxon>
        <taxon>Burkholderiales</taxon>
        <taxon>Oxalobacteraceae</taxon>
        <taxon>Telluria group</taxon>
        <taxon>Pseudoduganella</taxon>
    </lineage>
</organism>
<dbReference type="Gene3D" id="3.40.50.300">
    <property type="entry name" value="P-loop containing nucleotide triphosphate hydrolases"/>
    <property type="match status" value="1"/>
</dbReference>
<evidence type="ECO:0000256" key="3">
    <source>
        <dbReference type="ARBA" id="ARBA00022741"/>
    </source>
</evidence>
<evidence type="ECO:0000313" key="7">
    <source>
        <dbReference type="EMBL" id="MTV52294.1"/>
    </source>
</evidence>
<dbReference type="OrthoDB" id="9804819at2"/>
<evidence type="ECO:0000313" key="9">
    <source>
        <dbReference type="Proteomes" id="UP000622638"/>
    </source>
</evidence>
<evidence type="ECO:0000256" key="2">
    <source>
        <dbReference type="ARBA" id="ARBA00022475"/>
    </source>
</evidence>
<evidence type="ECO:0000313" key="8">
    <source>
        <dbReference type="Proteomes" id="UP000430634"/>
    </source>
</evidence>
<evidence type="ECO:0000256" key="1">
    <source>
        <dbReference type="ARBA" id="ARBA00022448"/>
    </source>
</evidence>
<name>A0A6I3STC5_9BURK</name>
<evidence type="ECO:0000313" key="6">
    <source>
        <dbReference type="EMBL" id="GGB86617.1"/>
    </source>
</evidence>
<dbReference type="PANTHER" id="PTHR42939:SF1">
    <property type="entry name" value="ABC TRANSPORTER ATP-BINDING PROTEIN ALBC-RELATED"/>
    <property type="match status" value="1"/>
</dbReference>
<keyword evidence="4 7" id="KW-0067">ATP-binding</keyword>
<keyword evidence="1" id="KW-0813">Transport</keyword>
<dbReference type="RefSeq" id="WP_155469622.1">
    <property type="nucleotide sequence ID" value="NZ_BMKG01000002.1"/>
</dbReference>
<dbReference type="EMBL" id="WNKZ01000010">
    <property type="protein sequence ID" value="MTV52294.1"/>
    <property type="molecule type" value="Genomic_DNA"/>
</dbReference>
<dbReference type="InterPro" id="IPR017871">
    <property type="entry name" value="ABC_transporter-like_CS"/>
</dbReference>
<dbReference type="CDD" id="cd03230">
    <property type="entry name" value="ABC_DR_subfamily_A"/>
    <property type="match status" value="1"/>
</dbReference>
<dbReference type="AlphaFoldDB" id="A0A6I3STC5"/>
<keyword evidence="2" id="KW-0472">Membrane</keyword>
<dbReference type="InterPro" id="IPR051782">
    <property type="entry name" value="ABC_Transporter_VariousFunc"/>
</dbReference>
<dbReference type="PROSITE" id="PS50893">
    <property type="entry name" value="ABC_TRANSPORTER_2"/>
    <property type="match status" value="1"/>
</dbReference>
<dbReference type="EMBL" id="BMKG01000002">
    <property type="protein sequence ID" value="GGB86617.1"/>
    <property type="molecule type" value="Genomic_DNA"/>
</dbReference>
<gene>
    <name evidence="6" type="ORF">GCM10011572_05730</name>
    <name evidence="7" type="ORF">GM672_06040</name>
</gene>
<accession>A0A6I3STC5</accession>
<keyword evidence="2" id="KW-1003">Cell membrane</keyword>
<proteinExistence type="predicted"/>
<dbReference type="InterPro" id="IPR027417">
    <property type="entry name" value="P-loop_NTPase"/>
</dbReference>
<reference evidence="6" key="4">
    <citation type="submission" date="2024-05" db="EMBL/GenBank/DDBJ databases">
        <authorList>
            <person name="Sun Q."/>
            <person name="Zhou Y."/>
        </authorList>
    </citation>
    <scope>NUCLEOTIDE SEQUENCE</scope>
    <source>
        <strain evidence="6">CGMCC 1.15931</strain>
    </source>
</reference>